<dbReference type="PANTHER" id="PTHR11761:SF3">
    <property type="entry name" value="LARGE RIBOSOMAL SUBUNIT PROTEIN UL14M"/>
    <property type="match status" value="1"/>
</dbReference>
<sequence>MIQKNSYLKVIDNSGVKTVCCISIGKGFNKKSAKLGDIILVSVKSLRTKRKLYSKIKKGEICKALIVRTKNKIVLSRWCEHFYFTENSVVLFTKQEKFLFTRVFGGISNFFRYSKYLRIISLSSGLL</sequence>
<keyword evidence="3 4" id="KW-0687">Ribonucleoprotein</keyword>
<dbReference type="AlphaFoldDB" id="Q9MG90"/>
<proteinExistence type="inferred from homology"/>
<dbReference type="GO" id="GO:0005762">
    <property type="term" value="C:mitochondrial large ribosomal subunit"/>
    <property type="evidence" value="ECO:0007669"/>
    <property type="project" value="TreeGrafter"/>
</dbReference>
<dbReference type="GO" id="GO:0003735">
    <property type="term" value="F:structural constituent of ribosome"/>
    <property type="evidence" value="ECO:0007669"/>
    <property type="project" value="InterPro"/>
</dbReference>
<dbReference type="PANTHER" id="PTHR11761">
    <property type="entry name" value="50S/60S RIBOSOMAL PROTEIN L14/L23"/>
    <property type="match status" value="1"/>
</dbReference>
<dbReference type="SMART" id="SM01374">
    <property type="entry name" value="Ribosomal_L14"/>
    <property type="match status" value="1"/>
</dbReference>
<evidence type="ECO:0000256" key="4">
    <source>
        <dbReference type="RuleBase" id="RU003949"/>
    </source>
</evidence>
<geneLocation type="mitochondrion" evidence="5"/>
<evidence type="ECO:0000256" key="1">
    <source>
        <dbReference type="ARBA" id="ARBA00010745"/>
    </source>
</evidence>
<keyword evidence="5" id="KW-0496">Mitochondrion</keyword>
<dbReference type="GeneID" id="801013"/>
<dbReference type="RefSeq" id="NP_038193.1">
    <property type="nucleotide sequence ID" value="NC_002174.1"/>
</dbReference>
<dbReference type="CDD" id="cd00337">
    <property type="entry name" value="Ribosomal_uL14"/>
    <property type="match status" value="1"/>
</dbReference>
<dbReference type="HAMAP" id="MF_01367">
    <property type="entry name" value="Ribosomal_uL14"/>
    <property type="match status" value="1"/>
</dbReference>
<comment type="similarity">
    <text evidence="1 4">Belongs to the universal ribosomal protein uL14 family.</text>
</comment>
<evidence type="ECO:0000256" key="2">
    <source>
        <dbReference type="ARBA" id="ARBA00022980"/>
    </source>
</evidence>
<accession>Q9MG90</accession>
<dbReference type="Gene3D" id="2.40.150.20">
    <property type="entry name" value="Ribosomal protein L14"/>
    <property type="match status" value="1"/>
</dbReference>
<dbReference type="SUPFAM" id="SSF50193">
    <property type="entry name" value="Ribosomal protein L14"/>
    <property type="match status" value="1"/>
</dbReference>
<evidence type="ECO:0000313" key="5">
    <source>
        <dbReference type="EMBL" id="AAF36959.1"/>
    </source>
</evidence>
<keyword evidence="2 4" id="KW-0689">Ribosomal protein</keyword>
<organism evidence="5">
    <name type="scientific">Synura synuroidea</name>
    <dbReference type="NCBI Taxonomy" id="47573"/>
    <lineage>
        <taxon>Eukaryota</taxon>
        <taxon>Sar</taxon>
        <taxon>Stramenopiles</taxon>
        <taxon>Ochrophyta</taxon>
        <taxon>Synurophyceae</taxon>
        <taxon>Synurales</taxon>
        <taxon>Mallomonadaceae</taxon>
        <taxon>Synura</taxon>
    </lineage>
</organism>
<dbReference type="InterPro" id="IPR036853">
    <property type="entry name" value="Ribosomal_uL14_sf"/>
</dbReference>
<dbReference type="GO" id="GO:0006412">
    <property type="term" value="P:translation"/>
    <property type="evidence" value="ECO:0007669"/>
    <property type="project" value="InterPro"/>
</dbReference>
<dbReference type="GO" id="GO:0070180">
    <property type="term" value="F:large ribosomal subunit rRNA binding"/>
    <property type="evidence" value="ECO:0007669"/>
    <property type="project" value="TreeGrafter"/>
</dbReference>
<dbReference type="EMBL" id="AF222718">
    <property type="protein sequence ID" value="AAF36959.1"/>
    <property type="molecule type" value="Genomic_DNA"/>
</dbReference>
<gene>
    <name evidence="5" type="primary">rpl14</name>
</gene>
<evidence type="ECO:0000256" key="3">
    <source>
        <dbReference type="ARBA" id="ARBA00023274"/>
    </source>
</evidence>
<dbReference type="Pfam" id="PF00238">
    <property type="entry name" value="Ribosomal_L14"/>
    <property type="match status" value="1"/>
</dbReference>
<dbReference type="InterPro" id="IPR000218">
    <property type="entry name" value="Ribosomal_uL14"/>
</dbReference>
<name>Q9MG90_9STRA</name>
<reference evidence="5" key="1">
    <citation type="journal article" date="2000" name="Nucleic Acids Res.">
        <title>The mitochondrial genome of the stramenopile alga Chrysodidymus synuroideus. Complete sequence, gene content and genome organization.</title>
        <authorList>
            <person name="Chesnick J.M."/>
            <person name="Goff M."/>
            <person name="Graham J."/>
            <person name="Ocampo C."/>
            <person name="Lang B.F."/>
            <person name="Seif E."/>
            <person name="Burger G."/>
        </authorList>
    </citation>
    <scope>NUCLEOTIDE SEQUENCE</scope>
</reference>
<protein>
    <submittedName>
        <fullName evidence="5">Ribosomal protein L14</fullName>
    </submittedName>
</protein>